<evidence type="ECO:0000313" key="2">
    <source>
        <dbReference type="EMBL" id="CVK19210.1"/>
    </source>
</evidence>
<proteinExistence type="predicted"/>
<keyword evidence="1" id="KW-0812">Transmembrane</keyword>
<keyword evidence="1" id="KW-0472">Membrane</keyword>
<gene>
    <name evidence="2" type="ORF">SSPH_01859</name>
</gene>
<evidence type="ECO:0000313" key="3">
    <source>
        <dbReference type="Proteomes" id="UP000245702"/>
    </source>
</evidence>
<name>A0ABM9W2N2_9FIRM</name>
<dbReference type="InterPro" id="IPR029035">
    <property type="entry name" value="DHS-like_NAD/FAD-binding_dom"/>
</dbReference>
<dbReference type="Proteomes" id="UP000245702">
    <property type="component" value="Unassembled WGS sequence"/>
</dbReference>
<accession>A0ABM9W2N2</accession>
<feature type="transmembrane region" description="Helical" evidence="1">
    <location>
        <begin position="21"/>
        <end position="46"/>
    </location>
</feature>
<dbReference type="RefSeq" id="WP_075756214.1">
    <property type="nucleotide sequence ID" value="NZ_CP146991.1"/>
</dbReference>
<keyword evidence="3" id="KW-1185">Reference proteome</keyword>
<dbReference type="EMBL" id="FCOW01000008">
    <property type="protein sequence ID" value="CVK19210.1"/>
    <property type="molecule type" value="Genomic_DNA"/>
</dbReference>
<reference evidence="2 3" key="1">
    <citation type="submission" date="2016-01" db="EMBL/GenBank/DDBJ databases">
        <authorList>
            <person name="Brown R."/>
        </authorList>
    </citation>
    <scope>NUCLEOTIDE SEQUENCE [LARGE SCALE GENOMIC DNA]</scope>
    <source>
        <strain evidence="2">Sporomusa sphaeroides DSM 2875</strain>
    </source>
</reference>
<evidence type="ECO:0000256" key="1">
    <source>
        <dbReference type="SAM" id="Phobius"/>
    </source>
</evidence>
<organism evidence="2 3">
    <name type="scientific">Sporomusa sphaeroides DSM 2875</name>
    <dbReference type="NCBI Taxonomy" id="1337886"/>
    <lineage>
        <taxon>Bacteria</taxon>
        <taxon>Bacillati</taxon>
        <taxon>Bacillota</taxon>
        <taxon>Negativicutes</taxon>
        <taxon>Selenomonadales</taxon>
        <taxon>Sporomusaceae</taxon>
        <taxon>Sporomusa</taxon>
    </lineage>
</organism>
<sequence length="996" mass="116588">MRGFTIESVKKIQEASQKNKLVLFVGAGVSANSGLPSWGSLISYFAKGIGKEADKYTNEEYLKIPQYYFNERGKKEYYDIINKVFSVDIKPTAIHDILLSLNPAHIVTTNYDDLIEMAAHSNGVFYDVVGQDKDLPYTPNGKMLIKMHGDLKFKNIVLKEDDYLSYSFNFRLIENFIKSLFATHIILFVGYSVNDPNVHLIFQWVKDILKEDFQHAYLLDIGNMEEKGNIDRIQFEYYKKKGINILYCSEVKDLVESLVVSDNLLDGLHPKGKFLYKFLNFVKKYQEPESKIETMYKKLEVFEPLNKVLPDDIIRILDISKTSDLDKDCIRTHSEDIIKFTEEVDCLSKKKDLLNDDKVLKEKIDIINKTFQKANIRGFEDVNGKVIYNVPSVEIKADEVFEAIQNFNYVFLSNILDCELQKPLNKDIDYFRRAFLHYKFRDYFLAYNIFKDASAMFFDNKKYLLFFISEFNRKHIGRLITQGSFINPICDKNLTAEIQTIDLNEIYNSLPLEERKAISFIKEELLNFQFVYKYHNRVFLLQNEVSKEKDVIRVGGASPIIKTEIQLNNFWEYITYNYLLIGHYSELKAFYHTIAETMLISYTTEEINPEDNILKIPIRRSKLRKIPYSIMFLMISNIEEKEISLLFDKYKINELEMEKNDIDKCISAFKNLVDSIIRFKTIFPNNDMLDESLAALSYVNIGIDNFKVIMTKINELQRLSSLTYNNYKNISNFIVIQHNKFKENIDSEIIYDFIQNYVIKIVDNRASAWDLEATKTMGVIEDFVSVIISKEGNFLKDISRVINNLIWKINNDKNLTDYRTRFFTRVIIPLFKIANGNIKEELISLINNELKTNFNVELYVVACLRDVITPNQEFEECFINTLVSFVDKANGNSIPNPIDTYMGYLINLIYAKKVVEINKYDVFKGKSDLFDFIYDMNNFNFSKFDLKWLTQLPEAINNRIIEVDGAKELIKNKIREFIISGSAEISLIKLYFEYYE</sequence>
<dbReference type="SUPFAM" id="SSF52467">
    <property type="entry name" value="DHS-like NAD/FAD-binding domain"/>
    <property type="match status" value="1"/>
</dbReference>
<dbReference type="Gene3D" id="3.40.50.1220">
    <property type="entry name" value="TPP-binding domain"/>
    <property type="match status" value="1"/>
</dbReference>
<protein>
    <submittedName>
        <fullName evidence="2">NAD-dependent deacetylase</fullName>
    </submittedName>
</protein>
<keyword evidence="1" id="KW-1133">Transmembrane helix</keyword>
<dbReference type="Pfam" id="PF13289">
    <property type="entry name" value="SIR2_2"/>
    <property type="match status" value="1"/>
</dbReference>
<comment type="caution">
    <text evidence="2">The sequence shown here is derived from an EMBL/GenBank/DDBJ whole genome shotgun (WGS) entry which is preliminary data.</text>
</comment>